<proteinExistence type="predicted"/>
<evidence type="ECO:0000256" key="2">
    <source>
        <dbReference type="SAM" id="SignalP"/>
    </source>
</evidence>
<evidence type="ECO:0000256" key="1">
    <source>
        <dbReference type="SAM" id="Phobius"/>
    </source>
</evidence>
<name>A0ABN8F962_9BACT</name>
<feature type="chain" id="PRO_5046177117" description="DUF4271 domain-containing protein" evidence="2">
    <location>
        <begin position="19"/>
        <end position="292"/>
    </location>
</feature>
<feature type="signal peptide" evidence="2">
    <location>
        <begin position="1"/>
        <end position="18"/>
    </location>
</feature>
<feature type="transmembrane region" description="Helical" evidence="1">
    <location>
        <begin position="167"/>
        <end position="189"/>
    </location>
</feature>
<feature type="transmembrane region" description="Helical" evidence="1">
    <location>
        <begin position="268"/>
        <end position="287"/>
    </location>
</feature>
<dbReference type="InterPro" id="IPR025367">
    <property type="entry name" value="DUF4271"/>
</dbReference>
<dbReference type="Pfam" id="PF14093">
    <property type="entry name" value="DUF4271"/>
    <property type="match status" value="1"/>
</dbReference>
<evidence type="ECO:0008006" key="5">
    <source>
        <dbReference type="Google" id="ProtNLM"/>
    </source>
</evidence>
<keyword evidence="1" id="KW-0472">Membrane</keyword>
<organism evidence="3 4">
    <name type="scientific">Neolewinella maritima</name>
    <dbReference type="NCBI Taxonomy" id="1383882"/>
    <lineage>
        <taxon>Bacteria</taxon>
        <taxon>Pseudomonadati</taxon>
        <taxon>Bacteroidota</taxon>
        <taxon>Saprospiria</taxon>
        <taxon>Saprospirales</taxon>
        <taxon>Lewinellaceae</taxon>
        <taxon>Neolewinella</taxon>
    </lineage>
</organism>
<feature type="transmembrane region" description="Helical" evidence="1">
    <location>
        <begin position="132"/>
        <end position="155"/>
    </location>
</feature>
<sequence length="292" mass="32650">MRHLVLLCWLLVCSVTLAGQTRENPFELTDRLPAEQQSVRVDTGNPFDVYPATVAEATPVAPDVPPPAAAAPLDGPGTERSGVVFIHLLLLLMLASLWVLFRNLLLQCLSATFNDNVMTQLYRRRSGGQVGALWLCYLFFLFSAGFYLFLLADYFRLDLGAGLWGGWLTYTLVIASAVGVKFLVLGVLGRIYPLRKELSQYAFALMVFSILTGLLLMPVNLLVSYAPEPLRPYFLYGGLALLVIIYLLHLLRGLFIANRYVGRRPLHFLLYLCTIEIAPLLLVYRYLSSTLV</sequence>
<gene>
    <name evidence="3" type="ORF">LEM8419_02051</name>
</gene>
<reference evidence="3" key="1">
    <citation type="submission" date="2021-12" db="EMBL/GenBank/DDBJ databases">
        <authorList>
            <person name="Rodrigo-Torres L."/>
            <person name="Arahal R. D."/>
            <person name="Lucena T."/>
        </authorList>
    </citation>
    <scope>NUCLEOTIDE SEQUENCE</scope>
    <source>
        <strain evidence="3">CECT 8419</strain>
    </source>
</reference>
<protein>
    <recommendedName>
        <fullName evidence="5">DUF4271 domain-containing protein</fullName>
    </recommendedName>
</protein>
<keyword evidence="4" id="KW-1185">Reference proteome</keyword>
<accession>A0ABN8F962</accession>
<dbReference type="RefSeq" id="WP_238751006.1">
    <property type="nucleotide sequence ID" value="NZ_CAKLPZ010000002.1"/>
</dbReference>
<keyword evidence="1" id="KW-1133">Transmembrane helix</keyword>
<feature type="transmembrane region" description="Helical" evidence="1">
    <location>
        <begin position="82"/>
        <end position="101"/>
    </location>
</feature>
<keyword evidence="1" id="KW-0812">Transmembrane</keyword>
<comment type="caution">
    <text evidence="3">The sequence shown here is derived from an EMBL/GenBank/DDBJ whole genome shotgun (WGS) entry which is preliminary data.</text>
</comment>
<dbReference type="EMBL" id="CAKLPZ010000002">
    <property type="protein sequence ID" value="CAH1001120.1"/>
    <property type="molecule type" value="Genomic_DNA"/>
</dbReference>
<evidence type="ECO:0000313" key="3">
    <source>
        <dbReference type="EMBL" id="CAH1001120.1"/>
    </source>
</evidence>
<dbReference type="Proteomes" id="UP000837803">
    <property type="component" value="Unassembled WGS sequence"/>
</dbReference>
<evidence type="ECO:0000313" key="4">
    <source>
        <dbReference type="Proteomes" id="UP000837803"/>
    </source>
</evidence>
<feature type="transmembrane region" description="Helical" evidence="1">
    <location>
        <begin position="201"/>
        <end position="221"/>
    </location>
</feature>
<keyword evidence="2" id="KW-0732">Signal</keyword>
<feature type="transmembrane region" description="Helical" evidence="1">
    <location>
        <begin position="233"/>
        <end position="256"/>
    </location>
</feature>